<evidence type="ECO:0000313" key="7">
    <source>
        <dbReference type="Proteomes" id="UP000317288"/>
    </source>
</evidence>
<dbReference type="SUPFAM" id="SSF53850">
    <property type="entry name" value="Periplasmic binding protein-like II"/>
    <property type="match status" value="1"/>
</dbReference>
<evidence type="ECO:0000259" key="5">
    <source>
        <dbReference type="PROSITE" id="PS50931"/>
    </source>
</evidence>
<dbReference type="FunFam" id="3.40.190.290:FF:000001">
    <property type="entry name" value="Transcriptional regulator, LysR family"/>
    <property type="match status" value="1"/>
</dbReference>
<dbReference type="AlphaFoldDB" id="A0A558JAH9"/>
<dbReference type="PANTHER" id="PTHR30537:SF81">
    <property type="entry name" value="TRANSCRIPTIONAL REGULATOR-RELATED"/>
    <property type="match status" value="1"/>
</dbReference>
<reference evidence="6 7" key="1">
    <citation type="submission" date="2019-07" db="EMBL/GenBank/DDBJ databases">
        <title>Diversity of Bacteria from Kongsfjorden, Arctic.</title>
        <authorList>
            <person name="Yu Y."/>
        </authorList>
    </citation>
    <scope>NUCLEOTIDE SEQUENCE [LARGE SCALE GENOMIC DNA]</scope>
    <source>
        <strain evidence="6 7">SM1922</strain>
    </source>
</reference>
<keyword evidence="2" id="KW-0805">Transcription regulation</keyword>
<evidence type="ECO:0000256" key="4">
    <source>
        <dbReference type="ARBA" id="ARBA00023163"/>
    </source>
</evidence>
<sequence>MDRLSDIALFLRVVDLGTISAAARSLDLSVAVASQRLQRLEKGLNVRLLHRTTRRLHPTPEGLALAEQGRELVEGLEALTQDLRGSADNVTGTLRVTLPHSFGRQYISPLLPEFLNRYPRLDLCVGLTDQVVDLVGEGYDLGIRIGILEDSSLVARRLADDERVLCASPDYLKRHGTPQHPGDLADHQCLVLSSSRRRQDIWHLTDNQGQSEAIQVGGRIRSNQGEMLTEAVLGGQGIAQHSVWHIHEYLRNGQLSVVLPDYRLTETGIYAVMPQRQLVPPRVRAFVAFLEERLAEHPVWALRREKQ</sequence>
<keyword evidence="3" id="KW-0238">DNA-binding</keyword>
<gene>
    <name evidence="6" type="ORF">FQP89_06025</name>
</gene>
<dbReference type="GO" id="GO:0003700">
    <property type="term" value="F:DNA-binding transcription factor activity"/>
    <property type="evidence" value="ECO:0007669"/>
    <property type="project" value="InterPro"/>
</dbReference>
<dbReference type="RefSeq" id="WP_035577365.1">
    <property type="nucleotide sequence ID" value="NZ_VNFE01000002.1"/>
</dbReference>
<evidence type="ECO:0000256" key="3">
    <source>
        <dbReference type="ARBA" id="ARBA00023125"/>
    </source>
</evidence>
<dbReference type="SUPFAM" id="SSF46785">
    <property type="entry name" value="Winged helix' DNA-binding domain"/>
    <property type="match status" value="1"/>
</dbReference>
<dbReference type="InterPro" id="IPR000847">
    <property type="entry name" value="LysR_HTH_N"/>
</dbReference>
<dbReference type="EMBL" id="VNFE01000002">
    <property type="protein sequence ID" value="TVU90655.1"/>
    <property type="molecule type" value="Genomic_DNA"/>
</dbReference>
<proteinExistence type="inferred from homology"/>
<organism evidence="6 7">
    <name type="scientific">Vreelandella titanicae</name>
    <dbReference type="NCBI Taxonomy" id="664683"/>
    <lineage>
        <taxon>Bacteria</taxon>
        <taxon>Pseudomonadati</taxon>
        <taxon>Pseudomonadota</taxon>
        <taxon>Gammaproteobacteria</taxon>
        <taxon>Oceanospirillales</taxon>
        <taxon>Halomonadaceae</taxon>
        <taxon>Vreelandella</taxon>
    </lineage>
</organism>
<dbReference type="InterPro" id="IPR005119">
    <property type="entry name" value="LysR_subst-bd"/>
</dbReference>
<comment type="similarity">
    <text evidence="1">Belongs to the LysR transcriptional regulatory family.</text>
</comment>
<dbReference type="Pfam" id="PF00126">
    <property type="entry name" value="HTH_1"/>
    <property type="match status" value="1"/>
</dbReference>
<dbReference type="Gene3D" id="1.10.10.10">
    <property type="entry name" value="Winged helix-like DNA-binding domain superfamily/Winged helix DNA-binding domain"/>
    <property type="match status" value="1"/>
</dbReference>
<feature type="domain" description="HTH lysR-type" evidence="5">
    <location>
        <begin position="1"/>
        <end position="59"/>
    </location>
</feature>
<keyword evidence="4" id="KW-0804">Transcription</keyword>
<dbReference type="InterPro" id="IPR036390">
    <property type="entry name" value="WH_DNA-bd_sf"/>
</dbReference>
<evidence type="ECO:0000256" key="2">
    <source>
        <dbReference type="ARBA" id="ARBA00023015"/>
    </source>
</evidence>
<dbReference type="Gene3D" id="3.40.190.290">
    <property type="match status" value="1"/>
</dbReference>
<dbReference type="PANTHER" id="PTHR30537">
    <property type="entry name" value="HTH-TYPE TRANSCRIPTIONAL REGULATOR"/>
    <property type="match status" value="1"/>
</dbReference>
<accession>A0A558JAH9</accession>
<dbReference type="CDD" id="cd08422">
    <property type="entry name" value="PBP2_CrgA_like"/>
    <property type="match status" value="1"/>
</dbReference>
<protein>
    <submittedName>
        <fullName evidence="6">LysR family transcriptional regulator</fullName>
    </submittedName>
</protein>
<evidence type="ECO:0000256" key="1">
    <source>
        <dbReference type="ARBA" id="ARBA00009437"/>
    </source>
</evidence>
<dbReference type="Pfam" id="PF03466">
    <property type="entry name" value="LysR_substrate"/>
    <property type="match status" value="1"/>
</dbReference>
<name>A0A558JAH9_9GAMM</name>
<dbReference type="PROSITE" id="PS50931">
    <property type="entry name" value="HTH_LYSR"/>
    <property type="match status" value="1"/>
</dbReference>
<comment type="caution">
    <text evidence="6">The sequence shown here is derived from an EMBL/GenBank/DDBJ whole genome shotgun (WGS) entry which is preliminary data.</text>
</comment>
<evidence type="ECO:0000313" key="6">
    <source>
        <dbReference type="EMBL" id="TVU90655.1"/>
    </source>
</evidence>
<dbReference type="GO" id="GO:0006351">
    <property type="term" value="P:DNA-templated transcription"/>
    <property type="evidence" value="ECO:0007669"/>
    <property type="project" value="TreeGrafter"/>
</dbReference>
<dbReference type="GO" id="GO:0043565">
    <property type="term" value="F:sequence-specific DNA binding"/>
    <property type="evidence" value="ECO:0007669"/>
    <property type="project" value="TreeGrafter"/>
</dbReference>
<dbReference type="InterPro" id="IPR058163">
    <property type="entry name" value="LysR-type_TF_proteobact-type"/>
</dbReference>
<dbReference type="Proteomes" id="UP000317288">
    <property type="component" value="Unassembled WGS sequence"/>
</dbReference>
<dbReference type="InterPro" id="IPR036388">
    <property type="entry name" value="WH-like_DNA-bd_sf"/>
</dbReference>